<dbReference type="Proteomes" id="UP000199202">
    <property type="component" value="Unassembled WGS sequence"/>
</dbReference>
<feature type="domain" description="Luciferase-like" evidence="2">
    <location>
        <begin position="22"/>
        <end position="308"/>
    </location>
</feature>
<dbReference type="GO" id="GO:0016705">
    <property type="term" value="F:oxidoreductase activity, acting on paired donors, with incorporation or reduction of molecular oxygen"/>
    <property type="evidence" value="ECO:0007669"/>
    <property type="project" value="InterPro"/>
</dbReference>
<dbReference type="AlphaFoldDB" id="A0A1G9TEA7"/>
<reference evidence="3 4" key="1">
    <citation type="submission" date="2016-10" db="EMBL/GenBank/DDBJ databases">
        <authorList>
            <person name="de Groot N.N."/>
        </authorList>
    </citation>
    <scope>NUCLEOTIDE SEQUENCE [LARGE SCALE GENOMIC DNA]</scope>
    <source>
        <strain evidence="3 4">CGMCC 4.6533</strain>
    </source>
</reference>
<dbReference type="NCBIfam" id="TIGR03558">
    <property type="entry name" value="oxido_grp_1"/>
    <property type="match status" value="1"/>
</dbReference>
<dbReference type="EMBL" id="FNDJ01000044">
    <property type="protein sequence ID" value="SDM45962.1"/>
    <property type="molecule type" value="Genomic_DNA"/>
</dbReference>
<evidence type="ECO:0000313" key="4">
    <source>
        <dbReference type="Proteomes" id="UP000199202"/>
    </source>
</evidence>
<dbReference type="OrthoDB" id="9780518at2"/>
<dbReference type="STRING" id="633440.SAMN05421869_14450"/>
<evidence type="ECO:0000259" key="2">
    <source>
        <dbReference type="Pfam" id="PF00296"/>
    </source>
</evidence>
<dbReference type="GO" id="GO:0005829">
    <property type="term" value="C:cytosol"/>
    <property type="evidence" value="ECO:0007669"/>
    <property type="project" value="TreeGrafter"/>
</dbReference>
<gene>
    <name evidence="3" type="ORF">SAMN05421869_14450</name>
</gene>
<dbReference type="PANTHER" id="PTHR30137:SF6">
    <property type="entry name" value="LUCIFERASE-LIKE MONOOXYGENASE"/>
    <property type="match status" value="1"/>
</dbReference>
<evidence type="ECO:0000256" key="1">
    <source>
        <dbReference type="ARBA" id="ARBA00007789"/>
    </source>
</evidence>
<dbReference type="Pfam" id="PF00296">
    <property type="entry name" value="Bac_luciferase"/>
    <property type="match status" value="1"/>
</dbReference>
<dbReference type="SUPFAM" id="SSF51679">
    <property type="entry name" value="Bacterial luciferase-like"/>
    <property type="match status" value="1"/>
</dbReference>
<dbReference type="InterPro" id="IPR050766">
    <property type="entry name" value="Bact_Lucif_Oxidored"/>
</dbReference>
<dbReference type="CDD" id="cd00347">
    <property type="entry name" value="Flavin_utilizing_monoxygenases"/>
    <property type="match status" value="1"/>
</dbReference>
<protein>
    <submittedName>
        <fullName evidence="3">Luciferase family oxidoreductase, group 1</fullName>
    </submittedName>
</protein>
<dbReference type="PANTHER" id="PTHR30137">
    <property type="entry name" value="LUCIFERASE-LIKE MONOOXYGENASE"/>
    <property type="match status" value="1"/>
</dbReference>
<accession>A0A1G9TEA7</accession>
<organism evidence="3 4">
    <name type="scientific">Nonomuraea jiangxiensis</name>
    <dbReference type="NCBI Taxonomy" id="633440"/>
    <lineage>
        <taxon>Bacteria</taxon>
        <taxon>Bacillati</taxon>
        <taxon>Actinomycetota</taxon>
        <taxon>Actinomycetes</taxon>
        <taxon>Streptosporangiales</taxon>
        <taxon>Streptosporangiaceae</taxon>
        <taxon>Nonomuraea</taxon>
    </lineage>
</organism>
<dbReference type="Gene3D" id="3.20.20.30">
    <property type="entry name" value="Luciferase-like domain"/>
    <property type="match status" value="1"/>
</dbReference>
<keyword evidence="4" id="KW-1185">Reference proteome</keyword>
<sequence length="357" mass="37691">MGGCGHVGVRISVLDTSPIVRGSTPRQALHNTVDLARLADVLGYHRYWVPEHHGMRGVASSAPAVLVGHLAGATKRLRVGAGGVLLPNHAPIVVAEQFGTLVALHPGRIDLGLGRAPGGSRAAVEAVRPEAERGAKTFREQFDELRAYLDPVEDARVKAIPVLGGNVPPIWLLGSSAGSAELAGELGLPYAFAHHLNAGAAVEAMCVYRERFRPSGHAAVPTSLVSVSVIAAEDDERAEWLAGPTRLKVLSRVRGERILLPSPEEAAAYSYTEEDRAEIAARSGGVLVGGPATVAERLQAVLDGTGTDELMITTPVYEHADRRRSYELVASIAGRLVGPADETAGRRVGDSDHRDDA</sequence>
<dbReference type="FunFam" id="3.20.20.30:FF:000002">
    <property type="entry name" value="LLM class flavin-dependent oxidoreductase"/>
    <property type="match status" value="1"/>
</dbReference>
<dbReference type="InterPro" id="IPR036661">
    <property type="entry name" value="Luciferase-like_sf"/>
</dbReference>
<proteinExistence type="predicted"/>
<dbReference type="InterPro" id="IPR011251">
    <property type="entry name" value="Luciferase-like_dom"/>
</dbReference>
<evidence type="ECO:0000313" key="3">
    <source>
        <dbReference type="EMBL" id="SDM45962.1"/>
    </source>
</evidence>
<name>A0A1G9TEA7_9ACTN</name>
<comment type="similarity">
    <text evidence="1">To bacterial alkanal monooxygenase alpha and beta chains.</text>
</comment>
<dbReference type="InterPro" id="IPR019949">
    <property type="entry name" value="CmoO-like"/>
</dbReference>